<accession>A0A7Z2VZV0</accession>
<evidence type="ECO:0000256" key="2">
    <source>
        <dbReference type="ARBA" id="ARBA00008017"/>
    </source>
</evidence>
<keyword evidence="4 7" id="KW-0812">Transmembrane</keyword>
<evidence type="ECO:0000256" key="3">
    <source>
        <dbReference type="ARBA" id="ARBA00022475"/>
    </source>
</evidence>
<evidence type="ECO:0000256" key="7">
    <source>
        <dbReference type="RuleBase" id="RU369025"/>
    </source>
</evidence>
<dbReference type="GO" id="GO:0008381">
    <property type="term" value="F:mechanosensitive monoatomic ion channel activity"/>
    <property type="evidence" value="ECO:0007669"/>
    <property type="project" value="InterPro"/>
</dbReference>
<sequence>MNKEIAIVYQRLNALGADAMRLLPNLVIALFVFLAFLLAAGFIRKLVQRINARKYHHNLVLVLGRMTQWSVGLLGMLLAITIAFPSFTPANLVSALGITGIAIGFAFKDIFENFLAGILILLTEPFRIGDQIVFRDFEGTIEQIEARATKMRTYDGRLVVIPNSDLYKGSFIVNTAFPERRLQYDVVVGNGDDIATAKRIMLDAVRSVREVAATPAPDALVVAYADAGVRIRIRWWVKPPRRADALDLQDQVLERVKVALTAHGIDLPFPTCHVLFHDQTESTDGDRRHQREGWPAGTGKVPDPAGVARAVRDSDSGRSTPDA</sequence>
<dbReference type="Gene3D" id="1.10.287.1260">
    <property type="match status" value="1"/>
</dbReference>
<comment type="function">
    <text evidence="7">Mechanosensitive channel that participates in the regulation of osmotic pressure changes within the cell, opening in response to stretch forces in the membrane lipid bilayer, without the need for other proteins. Contributes to normal resistance to hypoosmotic shock. Forms an ion channel of 1.0 nanosiemens conductance with a slight preference for anions.</text>
</comment>
<evidence type="ECO:0000256" key="6">
    <source>
        <dbReference type="ARBA" id="ARBA00023136"/>
    </source>
</evidence>
<dbReference type="SUPFAM" id="SSF82689">
    <property type="entry name" value="Mechanosensitive channel protein MscS (YggB), C-terminal domain"/>
    <property type="match status" value="1"/>
</dbReference>
<dbReference type="InterPro" id="IPR023408">
    <property type="entry name" value="MscS_beta-dom_sf"/>
</dbReference>
<keyword evidence="7" id="KW-0406">Ion transport</keyword>
<name>A0A7Z2VZV0_9BURK</name>
<evidence type="ECO:0000256" key="4">
    <source>
        <dbReference type="ARBA" id="ARBA00022692"/>
    </source>
</evidence>
<dbReference type="KEGG" id="mfy:HH212_22665"/>
<reference evidence="11 12" key="1">
    <citation type="submission" date="2020-04" db="EMBL/GenBank/DDBJ databases">
        <title>Genome sequencing of novel species.</title>
        <authorList>
            <person name="Heo J."/>
            <person name="Kim S.-J."/>
            <person name="Kim J.-S."/>
            <person name="Hong S.-B."/>
            <person name="Kwon S.-W."/>
        </authorList>
    </citation>
    <scope>NUCLEOTIDE SEQUENCE [LARGE SCALE GENOMIC DNA]</scope>
    <source>
        <strain evidence="11 12">GN2-R2</strain>
    </source>
</reference>
<protein>
    <recommendedName>
        <fullName evidence="7">Small-conductance mechanosensitive channel</fullName>
    </recommendedName>
</protein>
<feature type="transmembrane region" description="Helical" evidence="7">
    <location>
        <begin position="59"/>
        <end position="84"/>
    </location>
</feature>
<dbReference type="PANTHER" id="PTHR30221:SF1">
    <property type="entry name" value="SMALL-CONDUCTANCE MECHANOSENSITIVE CHANNEL"/>
    <property type="match status" value="1"/>
</dbReference>
<evidence type="ECO:0000259" key="9">
    <source>
        <dbReference type="Pfam" id="PF00924"/>
    </source>
</evidence>
<keyword evidence="12" id="KW-1185">Reference proteome</keyword>
<dbReference type="InterPro" id="IPR011066">
    <property type="entry name" value="MscS_channel_C_sf"/>
</dbReference>
<dbReference type="Proteomes" id="UP000502415">
    <property type="component" value="Chromosome"/>
</dbReference>
<feature type="transmembrane region" description="Helical" evidence="7">
    <location>
        <begin position="26"/>
        <end position="47"/>
    </location>
</feature>
<dbReference type="SUPFAM" id="SSF82861">
    <property type="entry name" value="Mechanosensitive channel protein MscS (YggB), transmembrane region"/>
    <property type="match status" value="1"/>
</dbReference>
<dbReference type="Gene3D" id="2.30.30.60">
    <property type="match status" value="1"/>
</dbReference>
<evidence type="ECO:0000259" key="10">
    <source>
        <dbReference type="Pfam" id="PF21082"/>
    </source>
</evidence>
<dbReference type="Pfam" id="PF00924">
    <property type="entry name" value="MS_channel_2nd"/>
    <property type="match status" value="1"/>
</dbReference>
<organism evidence="11 12">
    <name type="scientific">Massilia forsythiae</name>
    <dbReference type="NCBI Taxonomy" id="2728020"/>
    <lineage>
        <taxon>Bacteria</taxon>
        <taxon>Pseudomonadati</taxon>
        <taxon>Pseudomonadota</taxon>
        <taxon>Betaproteobacteria</taxon>
        <taxon>Burkholderiales</taxon>
        <taxon>Oxalobacteraceae</taxon>
        <taxon>Telluria group</taxon>
        <taxon>Massilia</taxon>
    </lineage>
</organism>
<keyword evidence="7" id="KW-0407">Ion channel</keyword>
<keyword evidence="3" id="KW-1003">Cell membrane</keyword>
<dbReference type="InterPro" id="IPR006685">
    <property type="entry name" value="MscS_channel_2nd"/>
</dbReference>
<evidence type="ECO:0000256" key="5">
    <source>
        <dbReference type="ARBA" id="ARBA00022989"/>
    </source>
</evidence>
<dbReference type="Gene3D" id="3.30.70.100">
    <property type="match status" value="1"/>
</dbReference>
<dbReference type="InterPro" id="IPR049278">
    <property type="entry name" value="MS_channel_C"/>
</dbReference>
<comment type="subunit">
    <text evidence="7">Homoheptamer.</text>
</comment>
<feature type="domain" description="Mechanosensitive ion channel MscS C-terminal" evidence="10">
    <location>
        <begin position="186"/>
        <end position="266"/>
    </location>
</feature>
<feature type="region of interest" description="Disordered" evidence="8">
    <location>
        <begin position="280"/>
        <end position="323"/>
    </location>
</feature>
<feature type="transmembrane region" description="Helical" evidence="7">
    <location>
        <begin position="90"/>
        <end position="107"/>
    </location>
</feature>
<proteinExistence type="inferred from homology"/>
<feature type="compositionally biased region" description="Basic and acidic residues" evidence="8">
    <location>
        <begin position="280"/>
        <end position="292"/>
    </location>
</feature>
<gene>
    <name evidence="11" type="ORF">HH212_22665</name>
</gene>
<evidence type="ECO:0000313" key="12">
    <source>
        <dbReference type="Proteomes" id="UP000502415"/>
    </source>
</evidence>
<evidence type="ECO:0000313" key="11">
    <source>
        <dbReference type="EMBL" id="QJE02477.1"/>
    </source>
</evidence>
<keyword evidence="5 7" id="KW-1133">Transmembrane helix</keyword>
<dbReference type="Pfam" id="PF21082">
    <property type="entry name" value="MS_channel_3rd"/>
    <property type="match status" value="1"/>
</dbReference>
<dbReference type="EMBL" id="CP051685">
    <property type="protein sequence ID" value="QJE02477.1"/>
    <property type="molecule type" value="Genomic_DNA"/>
</dbReference>
<dbReference type="RefSeq" id="WP_170204562.1">
    <property type="nucleotide sequence ID" value="NZ_CP051685.1"/>
</dbReference>
<dbReference type="InterPro" id="IPR011014">
    <property type="entry name" value="MscS_channel_TM-2"/>
</dbReference>
<dbReference type="GO" id="GO:0005886">
    <property type="term" value="C:plasma membrane"/>
    <property type="evidence" value="ECO:0007669"/>
    <property type="project" value="UniProtKB-SubCell"/>
</dbReference>
<dbReference type="PANTHER" id="PTHR30221">
    <property type="entry name" value="SMALL-CONDUCTANCE MECHANOSENSITIVE CHANNEL"/>
    <property type="match status" value="1"/>
</dbReference>
<comment type="similarity">
    <text evidence="2 7">Belongs to the MscS (TC 1.A.23) family.</text>
</comment>
<feature type="domain" description="Mechanosensitive ion channel MscS" evidence="9">
    <location>
        <begin position="109"/>
        <end position="171"/>
    </location>
</feature>
<keyword evidence="7" id="KW-0997">Cell inner membrane</keyword>
<evidence type="ECO:0000256" key="1">
    <source>
        <dbReference type="ARBA" id="ARBA00004651"/>
    </source>
</evidence>
<keyword evidence="6 7" id="KW-0472">Membrane</keyword>
<dbReference type="AlphaFoldDB" id="A0A7Z2VZV0"/>
<dbReference type="InterPro" id="IPR010920">
    <property type="entry name" value="LSM_dom_sf"/>
</dbReference>
<keyword evidence="7" id="KW-0813">Transport</keyword>
<comment type="caution">
    <text evidence="7">Lacks conserved residue(s) required for the propagation of feature annotation.</text>
</comment>
<dbReference type="SUPFAM" id="SSF50182">
    <property type="entry name" value="Sm-like ribonucleoproteins"/>
    <property type="match status" value="1"/>
</dbReference>
<dbReference type="InterPro" id="IPR045275">
    <property type="entry name" value="MscS_archaea/bacteria_type"/>
</dbReference>
<comment type="subcellular location">
    <subcellularLocation>
        <location evidence="7">Cell inner membrane</location>
        <topology evidence="7">Multi-pass membrane protein</topology>
    </subcellularLocation>
    <subcellularLocation>
        <location evidence="1">Cell membrane</location>
        <topology evidence="1">Multi-pass membrane protein</topology>
    </subcellularLocation>
</comment>
<evidence type="ECO:0000256" key="8">
    <source>
        <dbReference type="SAM" id="MobiDB-lite"/>
    </source>
</evidence>